<keyword evidence="4" id="KW-1185">Reference proteome</keyword>
<dbReference type="CDD" id="cd01830">
    <property type="entry name" value="XynE_like"/>
    <property type="match status" value="1"/>
</dbReference>
<dbReference type="InterPro" id="IPR036514">
    <property type="entry name" value="SGNH_hydro_sf"/>
</dbReference>
<dbReference type="Gene3D" id="3.40.50.1110">
    <property type="entry name" value="SGNH hydrolase"/>
    <property type="match status" value="1"/>
</dbReference>
<dbReference type="Pfam" id="PF13472">
    <property type="entry name" value="Lipase_GDSL_2"/>
    <property type="match status" value="1"/>
</dbReference>
<dbReference type="GeneID" id="18259796"/>
<sequence length="436" mass="46619">MSGSAFSLRRLFGLVISATCVTLATCREHWVDIWAAMPQQVEPYNLPNPPYNSTDGVFQNTTIRQTVYLTQDASILRVQLSNAFGNSDLPITAATIALPANDAAGSSAIRTNTLKHLTFSGERSFTVPNGALVVSDPIRLTVKAQTSLTITVYLASGQAGHGITGHPGSRTSSWLAQGNLVSAADLNTTATADNLQRIDKWFLISAVQAWLPDSHASVAIIGDSITDGRGSTTNGNDRWPDQLLARLRKSASPIAKRLSVLNLAAGGNRILADGLGPNALGRLDRDVLAHPNVRYAIIFEGVNDIGTTPAETAAQTAVANRLIAALDQMVTRLHAAGIAVFGATITPMSGPGQVYGEPAREVARQKVNKWIRSSRRFDAVIDFDAAVRDSKNATMLKPEYDTGDYLHLNPAGYKAMAEAVDLRLFERFAGGVNAML</sequence>
<reference evidence="3 4" key="1">
    <citation type="journal article" date="2011" name="Cell">
        <title>Insight into structure and assembly of the nuclear pore complex by utilizing the genome of a eukaryotic thermophile.</title>
        <authorList>
            <person name="Amlacher S."/>
            <person name="Sarges P."/>
            <person name="Flemming D."/>
            <person name="van Noort V."/>
            <person name="Kunze R."/>
            <person name="Devos D.P."/>
            <person name="Arumugam M."/>
            <person name="Bork P."/>
            <person name="Hurt E."/>
        </authorList>
    </citation>
    <scope>NUCLEOTIDE SEQUENCE [LARGE SCALE GENOMIC DNA]</scope>
    <source>
        <strain evidence="4">DSM 1495 / CBS 144.50 / IMI 039719</strain>
    </source>
</reference>
<dbReference type="OMA" id="RYAMIFE"/>
<dbReference type="PANTHER" id="PTHR43784">
    <property type="entry name" value="GDSL-LIKE LIPASE/ACYLHYDROLASE, PUTATIVE (AFU_ORTHOLOGUE AFUA_2G00820)-RELATED"/>
    <property type="match status" value="1"/>
</dbReference>
<keyword evidence="1" id="KW-0732">Signal</keyword>
<dbReference type="STRING" id="759272.G0SCK7"/>
<dbReference type="KEGG" id="cthr:CTHT_0057580"/>
<dbReference type="PANTHER" id="PTHR43784:SF3">
    <property type="entry name" value="GDSL FAMILY LIPASE"/>
    <property type="match status" value="1"/>
</dbReference>
<dbReference type="RefSeq" id="XP_006696078.1">
    <property type="nucleotide sequence ID" value="XM_006696015.1"/>
</dbReference>
<organism evidence="4">
    <name type="scientific">Chaetomium thermophilum (strain DSM 1495 / CBS 144.50 / IMI 039719)</name>
    <name type="common">Thermochaetoides thermophila</name>
    <dbReference type="NCBI Taxonomy" id="759272"/>
    <lineage>
        <taxon>Eukaryota</taxon>
        <taxon>Fungi</taxon>
        <taxon>Dikarya</taxon>
        <taxon>Ascomycota</taxon>
        <taxon>Pezizomycotina</taxon>
        <taxon>Sordariomycetes</taxon>
        <taxon>Sordariomycetidae</taxon>
        <taxon>Sordariales</taxon>
        <taxon>Chaetomiaceae</taxon>
        <taxon>Thermochaetoides</taxon>
    </lineage>
</organism>
<dbReference type="OrthoDB" id="10071171at2759"/>
<dbReference type="HOGENOM" id="CLU_029872_0_1_1"/>
<evidence type="ECO:0000256" key="1">
    <source>
        <dbReference type="SAM" id="SignalP"/>
    </source>
</evidence>
<gene>
    <name evidence="3" type="ORF">CTHT_0057580</name>
</gene>
<evidence type="ECO:0000313" key="4">
    <source>
        <dbReference type="Proteomes" id="UP000008066"/>
    </source>
</evidence>
<feature type="chain" id="PRO_5003409015" description="SGNH hydrolase-type esterase domain-containing protein" evidence="1">
    <location>
        <begin position="27"/>
        <end position="436"/>
    </location>
</feature>
<dbReference type="Proteomes" id="UP000008066">
    <property type="component" value="Unassembled WGS sequence"/>
</dbReference>
<proteinExistence type="predicted"/>
<dbReference type="InterPro" id="IPR013830">
    <property type="entry name" value="SGNH_hydro"/>
</dbReference>
<dbReference type="EMBL" id="GL988045">
    <property type="protein sequence ID" value="EGS19133.1"/>
    <property type="molecule type" value="Genomic_DNA"/>
</dbReference>
<dbReference type="eggNOG" id="ENOG502QVFK">
    <property type="taxonomic scope" value="Eukaryota"/>
</dbReference>
<protein>
    <recommendedName>
        <fullName evidence="2">SGNH hydrolase-type esterase domain-containing protein</fullName>
    </recommendedName>
</protein>
<name>G0SCK7_CHATD</name>
<dbReference type="SUPFAM" id="SSF52266">
    <property type="entry name" value="SGNH hydrolase"/>
    <property type="match status" value="1"/>
</dbReference>
<feature type="signal peptide" evidence="1">
    <location>
        <begin position="1"/>
        <end position="26"/>
    </location>
</feature>
<dbReference type="InterPro" id="IPR053140">
    <property type="entry name" value="GDSL_Rv0518-like"/>
</dbReference>
<dbReference type="AlphaFoldDB" id="G0SCK7"/>
<evidence type="ECO:0000259" key="2">
    <source>
        <dbReference type="Pfam" id="PF13472"/>
    </source>
</evidence>
<accession>G0SCK7</accession>
<evidence type="ECO:0000313" key="3">
    <source>
        <dbReference type="EMBL" id="EGS19133.1"/>
    </source>
</evidence>
<feature type="domain" description="SGNH hydrolase-type esterase" evidence="2">
    <location>
        <begin position="221"/>
        <end position="415"/>
    </location>
</feature>